<keyword evidence="1" id="KW-0812">Transmembrane</keyword>
<feature type="transmembrane region" description="Helical" evidence="1">
    <location>
        <begin position="7"/>
        <end position="28"/>
    </location>
</feature>
<organism evidence="2 3">
    <name type="scientific">Candidatus Azambacteria bacterium GW2011_GWB1_42_17</name>
    <dbReference type="NCBI Taxonomy" id="1618615"/>
    <lineage>
        <taxon>Bacteria</taxon>
        <taxon>Candidatus Azamiibacteriota</taxon>
    </lineage>
</organism>
<dbReference type="EMBL" id="LCDB01000029">
    <property type="protein sequence ID" value="KKS43629.1"/>
    <property type="molecule type" value="Genomic_DNA"/>
</dbReference>
<dbReference type="Proteomes" id="UP000033986">
    <property type="component" value="Unassembled WGS sequence"/>
</dbReference>
<evidence type="ECO:0000256" key="1">
    <source>
        <dbReference type="SAM" id="Phobius"/>
    </source>
</evidence>
<comment type="caution">
    <text evidence="2">The sequence shown here is derived from an EMBL/GenBank/DDBJ whole genome shotgun (WGS) entry which is preliminary data.</text>
</comment>
<evidence type="ECO:0000313" key="3">
    <source>
        <dbReference type="Proteomes" id="UP000033986"/>
    </source>
</evidence>
<evidence type="ECO:0000313" key="2">
    <source>
        <dbReference type="EMBL" id="KKS43629.1"/>
    </source>
</evidence>
<proteinExistence type="predicted"/>
<name>A0A0G0Z4K2_9BACT</name>
<protein>
    <submittedName>
        <fullName evidence="2">Uncharacterized protein</fullName>
    </submittedName>
</protein>
<dbReference type="AlphaFoldDB" id="A0A0G0Z4K2"/>
<keyword evidence="1" id="KW-1133">Transmembrane helix</keyword>
<sequence length="80" mass="8616">MDNNPKFKIIIGIIIALLVIGGAGFWYFGGKIPFVSKEEQGAAVEVKDGLGAEALKKINNPLSGELPETNPFQVNTNPFK</sequence>
<keyword evidence="1" id="KW-0472">Membrane</keyword>
<reference evidence="2 3" key="1">
    <citation type="journal article" date="2015" name="Nature">
        <title>rRNA introns, odd ribosomes, and small enigmatic genomes across a large radiation of phyla.</title>
        <authorList>
            <person name="Brown C.T."/>
            <person name="Hug L.A."/>
            <person name="Thomas B.C."/>
            <person name="Sharon I."/>
            <person name="Castelle C.J."/>
            <person name="Singh A."/>
            <person name="Wilkins M.J."/>
            <person name="Williams K.H."/>
            <person name="Banfield J.F."/>
        </authorList>
    </citation>
    <scope>NUCLEOTIDE SEQUENCE [LARGE SCALE GENOMIC DNA]</scope>
</reference>
<gene>
    <name evidence="2" type="ORF">UV07_C0029G0002</name>
</gene>
<accession>A0A0G0Z4K2</accession>